<name>A0ABP9E627_9PSEU</name>
<dbReference type="InterPro" id="IPR000866">
    <property type="entry name" value="AhpC/TSA"/>
</dbReference>
<evidence type="ECO:0000256" key="4">
    <source>
        <dbReference type="ARBA" id="ARBA00023157"/>
    </source>
</evidence>
<evidence type="ECO:0000313" key="9">
    <source>
        <dbReference type="Proteomes" id="UP001500457"/>
    </source>
</evidence>
<keyword evidence="4" id="KW-1015">Disulfide bond</keyword>
<gene>
    <name evidence="8" type="ORF">GCM10023203_14540</name>
</gene>
<dbReference type="PANTHER" id="PTHR42852">
    <property type="entry name" value="THIOL:DISULFIDE INTERCHANGE PROTEIN DSBE"/>
    <property type="match status" value="1"/>
</dbReference>
<dbReference type="CDD" id="cd02966">
    <property type="entry name" value="TlpA_like_family"/>
    <property type="match status" value="1"/>
</dbReference>
<proteinExistence type="predicted"/>
<dbReference type="Proteomes" id="UP001500457">
    <property type="component" value="Unassembled WGS sequence"/>
</dbReference>
<reference evidence="9" key="1">
    <citation type="journal article" date="2019" name="Int. J. Syst. Evol. Microbiol.">
        <title>The Global Catalogue of Microorganisms (GCM) 10K type strain sequencing project: providing services to taxonomists for standard genome sequencing and annotation.</title>
        <authorList>
            <consortium name="The Broad Institute Genomics Platform"/>
            <consortium name="The Broad Institute Genome Sequencing Center for Infectious Disease"/>
            <person name="Wu L."/>
            <person name="Ma J."/>
        </authorList>
    </citation>
    <scope>NUCLEOTIDE SEQUENCE [LARGE SCALE GENOMIC DNA]</scope>
    <source>
        <strain evidence="9">JCM 17983</strain>
    </source>
</reference>
<dbReference type="InterPro" id="IPR013766">
    <property type="entry name" value="Thioredoxin_domain"/>
</dbReference>
<dbReference type="InterPro" id="IPR017937">
    <property type="entry name" value="Thioredoxin_CS"/>
</dbReference>
<protein>
    <submittedName>
        <fullName evidence="8">TlpA disulfide reductase family protein</fullName>
    </submittedName>
</protein>
<keyword evidence="6" id="KW-0732">Signal</keyword>
<evidence type="ECO:0000256" key="3">
    <source>
        <dbReference type="ARBA" id="ARBA00022968"/>
    </source>
</evidence>
<evidence type="ECO:0000256" key="5">
    <source>
        <dbReference type="ARBA" id="ARBA00023284"/>
    </source>
</evidence>
<keyword evidence="5" id="KW-0676">Redox-active center</keyword>
<dbReference type="RefSeq" id="WP_274230018.1">
    <property type="nucleotide sequence ID" value="NZ_BAABHQ010000002.1"/>
</dbReference>
<dbReference type="SUPFAM" id="SSF52833">
    <property type="entry name" value="Thioredoxin-like"/>
    <property type="match status" value="1"/>
</dbReference>
<feature type="chain" id="PRO_5046257381" evidence="6">
    <location>
        <begin position="23"/>
        <end position="192"/>
    </location>
</feature>
<feature type="domain" description="Thioredoxin" evidence="7">
    <location>
        <begin position="37"/>
        <end position="186"/>
    </location>
</feature>
<dbReference type="Pfam" id="PF00578">
    <property type="entry name" value="AhpC-TSA"/>
    <property type="match status" value="1"/>
</dbReference>
<keyword evidence="2" id="KW-0201">Cytochrome c-type biogenesis</keyword>
<accession>A0ABP9E627</accession>
<dbReference type="PROSITE" id="PS51352">
    <property type="entry name" value="THIOREDOXIN_2"/>
    <property type="match status" value="1"/>
</dbReference>
<dbReference type="PROSITE" id="PS51257">
    <property type="entry name" value="PROKAR_LIPOPROTEIN"/>
    <property type="match status" value="1"/>
</dbReference>
<dbReference type="InterPro" id="IPR050553">
    <property type="entry name" value="Thioredoxin_ResA/DsbE_sf"/>
</dbReference>
<sequence>MRALLLALAALLLVAGCSSSDAPEGEFTFGGTGGRTTVVYDPPETRGVLPAVSGESLLEPGRQLSTEAWRGQVVVLNVWGSWCGPCRAEAGALDQVAVASAPRGVQFLGIDVRDQRSAAADFVRDRGVVYPSIFDPPGRSLLVLRGYPRNAVPSTIVLDRRHRVAAVFLTAVLASDLQPVVDRVAAEPAPLS</sequence>
<comment type="subcellular location">
    <subcellularLocation>
        <location evidence="1">Cell envelope</location>
    </subcellularLocation>
</comment>
<comment type="caution">
    <text evidence="8">The sequence shown here is derived from an EMBL/GenBank/DDBJ whole genome shotgun (WGS) entry which is preliminary data.</text>
</comment>
<organism evidence="8 9">
    <name type="scientific">Actinomycetospora straminea</name>
    <dbReference type="NCBI Taxonomy" id="663607"/>
    <lineage>
        <taxon>Bacteria</taxon>
        <taxon>Bacillati</taxon>
        <taxon>Actinomycetota</taxon>
        <taxon>Actinomycetes</taxon>
        <taxon>Pseudonocardiales</taxon>
        <taxon>Pseudonocardiaceae</taxon>
        <taxon>Actinomycetospora</taxon>
    </lineage>
</organism>
<dbReference type="EMBL" id="BAABHQ010000002">
    <property type="protein sequence ID" value="GAA4867078.1"/>
    <property type="molecule type" value="Genomic_DNA"/>
</dbReference>
<evidence type="ECO:0000256" key="2">
    <source>
        <dbReference type="ARBA" id="ARBA00022748"/>
    </source>
</evidence>
<evidence type="ECO:0000313" key="8">
    <source>
        <dbReference type="EMBL" id="GAA4867078.1"/>
    </source>
</evidence>
<keyword evidence="3" id="KW-0735">Signal-anchor</keyword>
<evidence type="ECO:0000256" key="1">
    <source>
        <dbReference type="ARBA" id="ARBA00004196"/>
    </source>
</evidence>
<keyword evidence="3" id="KW-0812">Transmembrane</keyword>
<feature type="signal peptide" evidence="6">
    <location>
        <begin position="1"/>
        <end position="22"/>
    </location>
</feature>
<dbReference type="PROSITE" id="PS00194">
    <property type="entry name" value="THIOREDOXIN_1"/>
    <property type="match status" value="1"/>
</dbReference>
<keyword evidence="9" id="KW-1185">Reference proteome</keyword>
<dbReference type="PANTHER" id="PTHR42852:SF6">
    <property type="entry name" value="THIOL:DISULFIDE INTERCHANGE PROTEIN DSBE"/>
    <property type="match status" value="1"/>
</dbReference>
<dbReference type="Gene3D" id="3.40.30.10">
    <property type="entry name" value="Glutaredoxin"/>
    <property type="match status" value="1"/>
</dbReference>
<evidence type="ECO:0000256" key="6">
    <source>
        <dbReference type="SAM" id="SignalP"/>
    </source>
</evidence>
<evidence type="ECO:0000259" key="7">
    <source>
        <dbReference type="PROSITE" id="PS51352"/>
    </source>
</evidence>
<dbReference type="InterPro" id="IPR036249">
    <property type="entry name" value="Thioredoxin-like_sf"/>
</dbReference>